<feature type="domain" description="3-hydroxyisobutyrate dehydrogenase-like NAD-binding" evidence="5">
    <location>
        <begin position="161"/>
        <end position="238"/>
    </location>
</feature>
<evidence type="ECO:0000259" key="5">
    <source>
        <dbReference type="Pfam" id="PF14833"/>
    </source>
</evidence>
<keyword evidence="2 6" id="KW-0560">Oxidoreductase</keyword>
<evidence type="ECO:0000256" key="2">
    <source>
        <dbReference type="ARBA" id="ARBA00023002"/>
    </source>
</evidence>
<name>A0ABW1DQW2_9ACTN</name>
<dbReference type="SUPFAM" id="SSF51735">
    <property type="entry name" value="NAD(P)-binding Rossmann-fold domains"/>
    <property type="match status" value="1"/>
</dbReference>
<dbReference type="InterPro" id="IPR029154">
    <property type="entry name" value="HIBADH-like_NADP-bd"/>
</dbReference>
<dbReference type="EMBL" id="JBHSOA010000008">
    <property type="protein sequence ID" value="MFC5851052.1"/>
    <property type="molecule type" value="Genomic_DNA"/>
</dbReference>
<comment type="caution">
    <text evidence="6">The sequence shown here is derived from an EMBL/GenBank/DDBJ whole genome shotgun (WGS) entry which is preliminary data.</text>
</comment>
<reference evidence="7" key="1">
    <citation type="journal article" date="2019" name="Int. J. Syst. Evol. Microbiol.">
        <title>The Global Catalogue of Microorganisms (GCM) 10K type strain sequencing project: providing services to taxonomists for standard genome sequencing and annotation.</title>
        <authorList>
            <consortium name="The Broad Institute Genomics Platform"/>
            <consortium name="The Broad Institute Genome Sequencing Center for Infectious Disease"/>
            <person name="Wu L."/>
            <person name="Ma J."/>
        </authorList>
    </citation>
    <scope>NUCLEOTIDE SEQUENCE [LARGE SCALE GENOMIC DNA]</scope>
    <source>
        <strain evidence="7">JCM 10411</strain>
    </source>
</reference>
<dbReference type="Gene3D" id="3.40.50.720">
    <property type="entry name" value="NAD(P)-binding Rossmann-like Domain"/>
    <property type="match status" value="1"/>
</dbReference>
<dbReference type="PIRSF" id="PIRSF000103">
    <property type="entry name" value="HIBADH"/>
    <property type="match status" value="1"/>
</dbReference>
<dbReference type="GO" id="GO:0016491">
    <property type="term" value="F:oxidoreductase activity"/>
    <property type="evidence" value="ECO:0007669"/>
    <property type="project" value="UniProtKB-KW"/>
</dbReference>
<dbReference type="InterPro" id="IPR008927">
    <property type="entry name" value="6-PGluconate_DH-like_C_sf"/>
</dbReference>
<evidence type="ECO:0000256" key="1">
    <source>
        <dbReference type="ARBA" id="ARBA00009080"/>
    </source>
</evidence>
<dbReference type="SUPFAM" id="SSF48179">
    <property type="entry name" value="6-phosphogluconate dehydrogenase C-terminal domain-like"/>
    <property type="match status" value="1"/>
</dbReference>
<accession>A0ABW1DQW2</accession>
<evidence type="ECO:0000313" key="6">
    <source>
        <dbReference type="EMBL" id="MFC5851052.1"/>
    </source>
</evidence>
<dbReference type="Pfam" id="PF03446">
    <property type="entry name" value="NAD_binding_2"/>
    <property type="match status" value="1"/>
</dbReference>
<dbReference type="InterPro" id="IPR013328">
    <property type="entry name" value="6PGD_dom2"/>
</dbReference>
<dbReference type="PANTHER" id="PTHR22981:SF7">
    <property type="entry name" value="3-HYDROXYISOBUTYRATE DEHYDROGENASE, MITOCHONDRIAL"/>
    <property type="match status" value="1"/>
</dbReference>
<dbReference type="Gene3D" id="1.10.1040.10">
    <property type="entry name" value="N-(1-d-carboxylethyl)-l-norvaline Dehydrogenase, domain 2"/>
    <property type="match status" value="1"/>
</dbReference>
<dbReference type="EC" id="1.1.-.-" evidence="6"/>
<dbReference type="InterPro" id="IPR006115">
    <property type="entry name" value="6PGDH_NADP-bd"/>
</dbReference>
<evidence type="ECO:0000256" key="3">
    <source>
        <dbReference type="ARBA" id="ARBA00023027"/>
    </source>
</evidence>
<dbReference type="PANTHER" id="PTHR22981">
    <property type="entry name" value="3-HYDROXYISOBUTYRATE DEHYDROGENASE-RELATED"/>
    <property type="match status" value="1"/>
</dbReference>
<evidence type="ECO:0000259" key="4">
    <source>
        <dbReference type="Pfam" id="PF03446"/>
    </source>
</evidence>
<proteinExistence type="inferred from homology"/>
<keyword evidence="7" id="KW-1185">Reference proteome</keyword>
<sequence>MHLVIGLGPIGGNIGTHLAGKGREVYGYDLDTARVAEWAQESGSAFSGSDLAAVPWDAVTSVSIAVRLAHQVEAVFRSLNDTTGRPLSIFVNTTLTPTDAKRIAALGNDNWRIFESPVSGGPAGARHGTMSIFLTGPAPTDDEERLLADQAGHVFRLSEYGQSAMVKLLNNALATYNLTATAQILNLADAHGVPADKLAEVLAVSTGQSWMSDNIKDVAYDLLLKDVGLLRTELQHLPVTDLDGDVEGQILAAREALGSEAK</sequence>
<protein>
    <submittedName>
        <fullName evidence="6">NAD(P)-dependent oxidoreductase</fullName>
        <ecNumber evidence="6">1.1.-.-</ecNumber>
    </submittedName>
</protein>
<dbReference type="InterPro" id="IPR015815">
    <property type="entry name" value="HIBADH-related"/>
</dbReference>
<comment type="similarity">
    <text evidence="1">Belongs to the HIBADH-related family.</text>
</comment>
<dbReference type="InterPro" id="IPR036291">
    <property type="entry name" value="NAD(P)-bd_dom_sf"/>
</dbReference>
<feature type="domain" description="6-phosphogluconate dehydrogenase NADP-binding" evidence="4">
    <location>
        <begin position="4"/>
        <end position="138"/>
    </location>
</feature>
<keyword evidence="3" id="KW-0520">NAD</keyword>
<dbReference type="RefSeq" id="WP_381358328.1">
    <property type="nucleotide sequence ID" value="NZ_JBHSOA010000008.1"/>
</dbReference>
<dbReference type="Proteomes" id="UP001596180">
    <property type="component" value="Unassembled WGS sequence"/>
</dbReference>
<gene>
    <name evidence="6" type="ORF">ACFPZI_04145</name>
</gene>
<organism evidence="6 7">
    <name type="scientific">Streptomyces chlorus</name>
    <dbReference type="NCBI Taxonomy" id="887452"/>
    <lineage>
        <taxon>Bacteria</taxon>
        <taxon>Bacillati</taxon>
        <taxon>Actinomycetota</taxon>
        <taxon>Actinomycetes</taxon>
        <taxon>Kitasatosporales</taxon>
        <taxon>Streptomycetaceae</taxon>
        <taxon>Streptomyces</taxon>
    </lineage>
</organism>
<dbReference type="Pfam" id="PF14833">
    <property type="entry name" value="NAD_binding_11"/>
    <property type="match status" value="1"/>
</dbReference>
<evidence type="ECO:0000313" key="7">
    <source>
        <dbReference type="Proteomes" id="UP001596180"/>
    </source>
</evidence>